<dbReference type="GeneID" id="5980472"/>
<evidence type="ECO:0000256" key="1">
    <source>
        <dbReference type="SAM" id="MobiDB-lite"/>
    </source>
</evidence>
<accession>Q0U4G8</accession>
<evidence type="ECO:0000313" key="3">
    <source>
        <dbReference type="EMBL" id="EAT79230.1"/>
    </source>
</evidence>
<dbReference type="KEGG" id="pno:SNOG_13346"/>
<dbReference type="Proteomes" id="UP000001055">
    <property type="component" value="Unassembled WGS sequence"/>
</dbReference>
<name>Q0U4G8_PHANO</name>
<feature type="region of interest" description="Disordered" evidence="1">
    <location>
        <begin position="93"/>
        <end position="120"/>
    </location>
</feature>
<proteinExistence type="predicted"/>
<evidence type="ECO:0000256" key="2">
    <source>
        <dbReference type="SAM" id="SignalP"/>
    </source>
</evidence>
<dbReference type="RefSeq" id="XP_001803555.1">
    <property type="nucleotide sequence ID" value="XM_001803503.1"/>
</dbReference>
<feature type="signal peptide" evidence="2">
    <location>
        <begin position="1"/>
        <end position="16"/>
    </location>
</feature>
<dbReference type="AlphaFoldDB" id="Q0U4G8"/>
<reference evidence="4" key="1">
    <citation type="journal article" date="2007" name="Plant Cell">
        <title>Dothideomycete-plant interactions illuminated by genome sequencing and EST analysis of the wheat pathogen Stagonospora nodorum.</title>
        <authorList>
            <person name="Hane J.K."/>
            <person name="Lowe R.G."/>
            <person name="Solomon P.S."/>
            <person name="Tan K.C."/>
            <person name="Schoch C.L."/>
            <person name="Spatafora J.W."/>
            <person name="Crous P.W."/>
            <person name="Kodira C."/>
            <person name="Birren B.W."/>
            <person name="Galagan J.E."/>
            <person name="Torriani S.F."/>
            <person name="McDonald B.A."/>
            <person name="Oliver R.P."/>
        </authorList>
    </citation>
    <scope>NUCLEOTIDE SEQUENCE [LARGE SCALE GENOMIC DNA]</scope>
    <source>
        <strain evidence="4">SN15 / ATCC MYA-4574 / FGSC 10173</strain>
    </source>
</reference>
<gene>
    <name evidence="3" type="ORF">SNOG_13346</name>
</gene>
<protein>
    <submittedName>
        <fullName evidence="3">Uncharacterized protein</fullName>
    </submittedName>
</protein>
<dbReference type="VEuPathDB" id="FungiDB:JI435_133460"/>
<feature type="chain" id="PRO_5004177626" evidence="2">
    <location>
        <begin position="17"/>
        <end position="120"/>
    </location>
</feature>
<dbReference type="InParanoid" id="Q0U4G8"/>
<dbReference type="HOGENOM" id="CLU_2050467_0_0_1"/>
<keyword evidence="2" id="KW-0732">Signal</keyword>
<evidence type="ECO:0000313" key="4">
    <source>
        <dbReference type="Proteomes" id="UP000001055"/>
    </source>
</evidence>
<dbReference type="EMBL" id="CH445350">
    <property type="protein sequence ID" value="EAT79230.1"/>
    <property type="molecule type" value="Genomic_DNA"/>
</dbReference>
<organism evidence="3 4">
    <name type="scientific">Phaeosphaeria nodorum (strain SN15 / ATCC MYA-4574 / FGSC 10173)</name>
    <name type="common">Glume blotch fungus</name>
    <name type="synonym">Parastagonospora nodorum</name>
    <dbReference type="NCBI Taxonomy" id="321614"/>
    <lineage>
        <taxon>Eukaryota</taxon>
        <taxon>Fungi</taxon>
        <taxon>Dikarya</taxon>
        <taxon>Ascomycota</taxon>
        <taxon>Pezizomycotina</taxon>
        <taxon>Dothideomycetes</taxon>
        <taxon>Pleosporomycetidae</taxon>
        <taxon>Pleosporales</taxon>
        <taxon>Pleosporineae</taxon>
        <taxon>Phaeosphaeriaceae</taxon>
        <taxon>Parastagonospora</taxon>
    </lineage>
</organism>
<sequence>MRLLGFFSLLLPVACAYSTFPVISEVHLTTLIWIYEDHNLCEDGCNIAYKYFKGQMGEVAWFYKEVPGGSMLEALSGNPSGIGIAETWKKCPQANPDDDDRPVHLGNARATHPYRTPVQA</sequence>